<feature type="transmembrane region" description="Helical" evidence="1">
    <location>
        <begin position="403"/>
        <end position="421"/>
    </location>
</feature>
<dbReference type="AlphaFoldDB" id="A0AAV9GDR8"/>
<evidence type="ECO:0000313" key="3">
    <source>
        <dbReference type="EMBL" id="KAK4446253.1"/>
    </source>
</evidence>
<keyword evidence="4" id="KW-1185">Reference proteome</keyword>
<comment type="caution">
    <text evidence="3">The sequence shown here is derived from an EMBL/GenBank/DDBJ whole genome shotgun (WGS) entry which is preliminary data.</text>
</comment>
<feature type="domain" description="DUF6536" evidence="2">
    <location>
        <begin position="11"/>
        <end position="162"/>
    </location>
</feature>
<keyword evidence="1" id="KW-0812">Transmembrane</keyword>
<name>A0AAV9GDR8_9PEZI</name>
<protein>
    <recommendedName>
        <fullName evidence="2">DUF6536 domain-containing protein</fullName>
    </recommendedName>
</protein>
<sequence>MPPTRWLPRGWRGAVILNIVFASIVLLINAAVTIWAVNNNPGDWDRRRLFSGSCSKTKTVNIIGHVVINALSTILLSASNYCMQCISAPTREEVDRAHEKGRWLDIGTPSARNLFSINPAKAALWLFLGLSSFPLHLFYNSALFASIRPSEYTTISAVEHFTQPGIPQYKDHYSWESSEPFGRPTRRQQADAVHQKILSGQLERLENAECFAAYAQPFQSSRGDLVLVHEGAPGSLELGDVGTVLNAVYRTEHAGCHISQPFYFLCDDFNEARCDPPCEELLAGAPWRSNASEWVVWKRRVKYCLSEKAPDVCDIYFNTTIAVLVVCINLAKVVAFTLLLVVIRKQPLLTIGDAVASFLKRPDETTKGHGLVSKTDFKKRAMFVKVYRDSKERWIAAVGRARTFWAVALYVFLFMACWILFGVGLQSLRGAKDIASLFQIGIGTADSRTIINFAEIETNASVPVIVAILIANSPQPIISAAYFLYNAQFTAMAMASEWDTFARKRKGLRVSSAPVGSQRTSHLLQLPYRFAVPLMVLSGLLHWAASQSIFLVDIEHPTLPPSEFAPDPKPTYTTTCGFSPVATLAFNMMGVIMISFLLGLSSRRLKTGMPVAGNCSAAISAACHLPDEIATSDVAEKPLQWGEVQISVEEKGDIHPGGQLRSRRCAFSPEEVTAPVPGVAYT</sequence>
<evidence type="ECO:0000259" key="2">
    <source>
        <dbReference type="Pfam" id="PF20163"/>
    </source>
</evidence>
<dbReference type="EMBL" id="MU865958">
    <property type="protein sequence ID" value="KAK4446253.1"/>
    <property type="molecule type" value="Genomic_DNA"/>
</dbReference>
<keyword evidence="1" id="KW-0472">Membrane</keyword>
<evidence type="ECO:0000313" key="4">
    <source>
        <dbReference type="Proteomes" id="UP001321760"/>
    </source>
</evidence>
<evidence type="ECO:0000256" key="1">
    <source>
        <dbReference type="SAM" id="Phobius"/>
    </source>
</evidence>
<reference evidence="3" key="2">
    <citation type="submission" date="2023-05" db="EMBL/GenBank/DDBJ databases">
        <authorList>
            <consortium name="Lawrence Berkeley National Laboratory"/>
            <person name="Steindorff A."/>
            <person name="Hensen N."/>
            <person name="Bonometti L."/>
            <person name="Westerberg I."/>
            <person name="Brannstrom I.O."/>
            <person name="Guillou S."/>
            <person name="Cros-Aarteil S."/>
            <person name="Calhoun S."/>
            <person name="Haridas S."/>
            <person name="Kuo A."/>
            <person name="Mondo S."/>
            <person name="Pangilinan J."/>
            <person name="Riley R."/>
            <person name="Labutti K."/>
            <person name="Andreopoulos B."/>
            <person name="Lipzen A."/>
            <person name="Chen C."/>
            <person name="Yanf M."/>
            <person name="Daum C."/>
            <person name="Ng V."/>
            <person name="Clum A."/>
            <person name="Ohm R."/>
            <person name="Martin F."/>
            <person name="Silar P."/>
            <person name="Natvig D."/>
            <person name="Lalanne C."/>
            <person name="Gautier V."/>
            <person name="Ament-Velasquez S.L."/>
            <person name="Kruys A."/>
            <person name="Hutchinson M.I."/>
            <person name="Powell A.J."/>
            <person name="Barry K."/>
            <person name="Miller A.N."/>
            <person name="Grigoriev I.V."/>
            <person name="Debuchy R."/>
            <person name="Gladieux P."/>
            <person name="Thoren M.H."/>
            <person name="Johannesson H."/>
        </authorList>
    </citation>
    <scope>NUCLEOTIDE SEQUENCE</scope>
    <source>
        <strain evidence="3">PSN243</strain>
    </source>
</reference>
<dbReference type="PANTHER" id="PTHR35395:SF1">
    <property type="entry name" value="DUF6536 DOMAIN-CONTAINING PROTEIN"/>
    <property type="match status" value="1"/>
</dbReference>
<accession>A0AAV9GDR8</accession>
<dbReference type="Proteomes" id="UP001321760">
    <property type="component" value="Unassembled WGS sequence"/>
</dbReference>
<feature type="transmembrane region" description="Helical" evidence="1">
    <location>
        <begin position="578"/>
        <end position="600"/>
    </location>
</feature>
<reference evidence="3" key="1">
    <citation type="journal article" date="2023" name="Mol. Phylogenet. Evol.">
        <title>Genome-scale phylogeny and comparative genomics of the fungal order Sordariales.</title>
        <authorList>
            <person name="Hensen N."/>
            <person name="Bonometti L."/>
            <person name="Westerberg I."/>
            <person name="Brannstrom I.O."/>
            <person name="Guillou S."/>
            <person name="Cros-Aarteil S."/>
            <person name="Calhoun S."/>
            <person name="Haridas S."/>
            <person name="Kuo A."/>
            <person name="Mondo S."/>
            <person name="Pangilinan J."/>
            <person name="Riley R."/>
            <person name="LaButti K."/>
            <person name="Andreopoulos B."/>
            <person name="Lipzen A."/>
            <person name="Chen C."/>
            <person name="Yan M."/>
            <person name="Daum C."/>
            <person name="Ng V."/>
            <person name="Clum A."/>
            <person name="Steindorff A."/>
            <person name="Ohm R.A."/>
            <person name="Martin F."/>
            <person name="Silar P."/>
            <person name="Natvig D.O."/>
            <person name="Lalanne C."/>
            <person name="Gautier V."/>
            <person name="Ament-Velasquez S.L."/>
            <person name="Kruys A."/>
            <person name="Hutchinson M.I."/>
            <person name="Powell A.J."/>
            <person name="Barry K."/>
            <person name="Miller A.N."/>
            <person name="Grigoriev I.V."/>
            <person name="Debuchy R."/>
            <person name="Gladieux P."/>
            <person name="Hiltunen Thoren M."/>
            <person name="Johannesson H."/>
        </authorList>
    </citation>
    <scope>NUCLEOTIDE SEQUENCE</scope>
    <source>
        <strain evidence="3">PSN243</strain>
    </source>
</reference>
<feature type="transmembrane region" description="Helical" evidence="1">
    <location>
        <begin position="122"/>
        <end position="139"/>
    </location>
</feature>
<feature type="transmembrane region" description="Helical" evidence="1">
    <location>
        <begin position="15"/>
        <end position="38"/>
    </location>
</feature>
<dbReference type="InterPro" id="IPR046623">
    <property type="entry name" value="DUF6536"/>
</dbReference>
<keyword evidence="1" id="KW-1133">Transmembrane helix</keyword>
<feature type="transmembrane region" description="Helical" evidence="1">
    <location>
        <begin position="315"/>
        <end position="343"/>
    </location>
</feature>
<feature type="transmembrane region" description="Helical" evidence="1">
    <location>
        <begin position="462"/>
        <end position="485"/>
    </location>
</feature>
<organism evidence="3 4">
    <name type="scientific">Podospora aff. communis PSN243</name>
    <dbReference type="NCBI Taxonomy" id="3040156"/>
    <lineage>
        <taxon>Eukaryota</taxon>
        <taxon>Fungi</taxon>
        <taxon>Dikarya</taxon>
        <taxon>Ascomycota</taxon>
        <taxon>Pezizomycotina</taxon>
        <taxon>Sordariomycetes</taxon>
        <taxon>Sordariomycetidae</taxon>
        <taxon>Sordariales</taxon>
        <taxon>Podosporaceae</taxon>
        <taxon>Podospora</taxon>
    </lineage>
</organism>
<gene>
    <name evidence="3" type="ORF">QBC34DRAFT_411799</name>
</gene>
<dbReference type="Pfam" id="PF20163">
    <property type="entry name" value="DUF6536"/>
    <property type="match status" value="1"/>
</dbReference>
<proteinExistence type="predicted"/>
<feature type="transmembrane region" description="Helical" evidence="1">
    <location>
        <begin position="526"/>
        <end position="545"/>
    </location>
</feature>
<dbReference type="PANTHER" id="PTHR35395">
    <property type="entry name" value="DUF6536 DOMAIN-CONTAINING PROTEIN"/>
    <property type="match status" value="1"/>
</dbReference>